<dbReference type="InterPro" id="IPR020449">
    <property type="entry name" value="Tscrpt_reg_AraC-type_HTH"/>
</dbReference>
<dbReference type="PRINTS" id="PR00032">
    <property type="entry name" value="HTHARAC"/>
</dbReference>
<evidence type="ECO:0000259" key="4">
    <source>
        <dbReference type="PROSITE" id="PS01124"/>
    </source>
</evidence>
<dbReference type="EMBL" id="BAIV01000016">
    <property type="protein sequence ID" value="GAE84405.1"/>
    <property type="molecule type" value="Genomic_DNA"/>
</dbReference>
<proteinExistence type="predicted"/>
<dbReference type="Proteomes" id="UP000019131">
    <property type="component" value="Unassembled WGS sequence"/>
</dbReference>
<dbReference type="GO" id="GO:0003700">
    <property type="term" value="F:DNA-binding transcription factor activity"/>
    <property type="evidence" value="ECO:0007669"/>
    <property type="project" value="InterPro"/>
</dbReference>
<reference evidence="5 6" key="1">
    <citation type="journal article" date="2014" name="Genome Announc.">
        <title>Draft Genome Sequence of Bacteroides reticulotermitis Strain JCM 10512T, Isolated from the Gut of a Termite.</title>
        <authorList>
            <person name="Yuki M."/>
            <person name="Oshima K."/>
            <person name="Suda W."/>
            <person name="Sakamoto M."/>
            <person name="Iida T."/>
            <person name="Hattori M."/>
            <person name="Ohkuma M."/>
        </authorList>
    </citation>
    <scope>NUCLEOTIDE SEQUENCE [LARGE SCALE GENOMIC DNA]</scope>
    <source>
        <strain evidence="5 6">JCM 10512</strain>
    </source>
</reference>
<sequence>MSPHQLLESWDFPIEIPARALDLELIKRLCDINPTMKLSQSDPMTYDNNPTLIQNIYKNKQRTFCDKVESQGILFQLIARFLKNAKAKIEVSDDRIQKILSHIRREIHEPISISLLADMCCLSKDHFIRLFKKEVGITPHQYINQKKIEKAQLILITDRIPIKNVAYRLAYQDYSYFIRLFKQCTGMTPQEYQNQYRT</sequence>
<dbReference type="Pfam" id="PF12833">
    <property type="entry name" value="HTH_18"/>
    <property type="match status" value="1"/>
</dbReference>
<keyword evidence="3" id="KW-0804">Transcription</keyword>
<dbReference type="PANTHER" id="PTHR43280:SF28">
    <property type="entry name" value="HTH-TYPE TRANSCRIPTIONAL ACTIVATOR RHAS"/>
    <property type="match status" value="1"/>
</dbReference>
<dbReference type="SUPFAM" id="SSF46689">
    <property type="entry name" value="Homeodomain-like"/>
    <property type="match status" value="2"/>
</dbReference>
<dbReference type="InterPro" id="IPR018060">
    <property type="entry name" value="HTH_AraC"/>
</dbReference>
<dbReference type="PROSITE" id="PS00041">
    <property type="entry name" value="HTH_ARAC_FAMILY_1"/>
    <property type="match status" value="1"/>
</dbReference>
<accession>W4UT68</accession>
<name>W4UT68_9BACE</name>
<dbReference type="InterPro" id="IPR018062">
    <property type="entry name" value="HTH_AraC-typ_CS"/>
</dbReference>
<dbReference type="GO" id="GO:0043565">
    <property type="term" value="F:sequence-specific DNA binding"/>
    <property type="evidence" value="ECO:0007669"/>
    <property type="project" value="InterPro"/>
</dbReference>
<evidence type="ECO:0000256" key="3">
    <source>
        <dbReference type="ARBA" id="ARBA00023163"/>
    </source>
</evidence>
<keyword evidence="2" id="KW-0238">DNA-binding</keyword>
<evidence type="ECO:0000313" key="5">
    <source>
        <dbReference type="EMBL" id="GAE84405.1"/>
    </source>
</evidence>
<keyword evidence="6" id="KW-1185">Reference proteome</keyword>
<evidence type="ECO:0000313" key="6">
    <source>
        <dbReference type="Proteomes" id="UP000019131"/>
    </source>
</evidence>
<dbReference type="Gene3D" id="1.10.10.60">
    <property type="entry name" value="Homeodomain-like"/>
    <property type="match status" value="2"/>
</dbReference>
<evidence type="ECO:0000256" key="1">
    <source>
        <dbReference type="ARBA" id="ARBA00023015"/>
    </source>
</evidence>
<keyword evidence="1" id="KW-0805">Transcription regulation</keyword>
<dbReference type="PANTHER" id="PTHR43280">
    <property type="entry name" value="ARAC-FAMILY TRANSCRIPTIONAL REGULATOR"/>
    <property type="match status" value="1"/>
</dbReference>
<dbReference type="STRING" id="1445607.JCM10512_2747"/>
<evidence type="ECO:0000256" key="2">
    <source>
        <dbReference type="ARBA" id="ARBA00023125"/>
    </source>
</evidence>
<dbReference type="AlphaFoldDB" id="W4UT68"/>
<dbReference type="InterPro" id="IPR009057">
    <property type="entry name" value="Homeodomain-like_sf"/>
</dbReference>
<feature type="domain" description="HTH araC/xylS-type" evidence="4">
    <location>
        <begin position="97"/>
        <end position="195"/>
    </location>
</feature>
<gene>
    <name evidence="5" type="ORF">JCM10512_2747</name>
</gene>
<protein>
    <submittedName>
        <fullName evidence="5">Transcriptional regulator</fullName>
    </submittedName>
</protein>
<dbReference type="SMART" id="SM00342">
    <property type="entry name" value="HTH_ARAC"/>
    <property type="match status" value="1"/>
</dbReference>
<organism evidence="5 6">
    <name type="scientific">Bacteroides reticulotermitis JCM 10512</name>
    <dbReference type="NCBI Taxonomy" id="1445607"/>
    <lineage>
        <taxon>Bacteria</taxon>
        <taxon>Pseudomonadati</taxon>
        <taxon>Bacteroidota</taxon>
        <taxon>Bacteroidia</taxon>
        <taxon>Bacteroidales</taxon>
        <taxon>Bacteroidaceae</taxon>
        <taxon>Bacteroides</taxon>
    </lineage>
</organism>
<dbReference type="PROSITE" id="PS01124">
    <property type="entry name" value="HTH_ARAC_FAMILY_2"/>
    <property type="match status" value="1"/>
</dbReference>
<comment type="caution">
    <text evidence="5">The sequence shown here is derived from an EMBL/GenBank/DDBJ whole genome shotgun (WGS) entry which is preliminary data.</text>
</comment>